<dbReference type="Proteomes" id="UP000004095">
    <property type="component" value="Unassembled WGS sequence"/>
</dbReference>
<comment type="caution">
    <text evidence="2">The sequence shown here is derived from an EMBL/GenBank/DDBJ whole genome shotgun (WGS) entry which is preliminary data.</text>
</comment>
<keyword evidence="3" id="KW-1185">Reference proteome</keyword>
<dbReference type="EMBL" id="AAWS01000012">
    <property type="protein sequence ID" value="EAY29150.1"/>
    <property type="molecule type" value="Genomic_DNA"/>
</dbReference>
<evidence type="ECO:0000313" key="3">
    <source>
        <dbReference type="Proteomes" id="UP000004095"/>
    </source>
</evidence>
<dbReference type="eggNOG" id="ENOG503346D">
    <property type="taxonomic scope" value="Bacteria"/>
</dbReference>
<dbReference type="SUPFAM" id="SSF54427">
    <property type="entry name" value="NTF2-like"/>
    <property type="match status" value="1"/>
</dbReference>
<dbReference type="InterPro" id="IPR027843">
    <property type="entry name" value="DUF4440"/>
</dbReference>
<gene>
    <name evidence="2" type="ORF">M23134_02341</name>
</gene>
<reference evidence="2 3" key="1">
    <citation type="submission" date="2007-01" db="EMBL/GenBank/DDBJ databases">
        <authorList>
            <person name="Haygood M."/>
            <person name="Podell S."/>
            <person name="Anderson C."/>
            <person name="Hopkinson B."/>
            <person name="Roe K."/>
            <person name="Barbeau K."/>
            <person name="Gaasterland T."/>
            <person name="Ferriera S."/>
            <person name="Johnson J."/>
            <person name="Kravitz S."/>
            <person name="Beeson K."/>
            <person name="Sutton G."/>
            <person name="Rogers Y.-H."/>
            <person name="Friedman R."/>
            <person name="Frazier M."/>
            <person name="Venter J.C."/>
        </authorList>
    </citation>
    <scope>NUCLEOTIDE SEQUENCE [LARGE SCALE GENOMIC DNA]</scope>
    <source>
        <strain evidence="2 3">ATCC 23134</strain>
    </source>
</reference>
<proteinExistence type="predicted"/>
<dbReference type="OrthoDB" id="5383110at2"/>
<dbReference type="AlphaFoldDB" id="A1ZKC4"/>
<dbReference type="RefSeq" id="WP_002696751.1">
    <property type="nucleotide sequence ID" value="NZ_AAWS01000012.1"/>
</dbReference>
<feature type="domain" description="DUF4440" evidence="1">
    <location>
        <begin position="34"/>
        <end position="145"/>
    </location>
</feature>
<evidence type="ECO:0000259" key="1">
    <source>
        <dbReference type="Pfam" id="PF14534"/>
    </source>
</evidence>
<organism evidence="2 3">
    <name type="scientific">Microscilla marina ATCC 23134</name>
    <dbReference type="NCBI Taxonomy" id="313606"/>
    <lineage>
        <taxon>Bacteria</taxon>
        <taxon>Pseudomonadati</taxon>
        <taxon>Bacteroidota</taxon>
        <taxon>Cytophagia</taxon>
        <taxon>Cytophagales</taxon>
        <taxon>Microscillaceae</taxon>
        <taxon>Microscilla</taxon>
    </lineage>
</organism>
<dbReference type="Gene3D" id="3.10.450.50">
    <property type="match status" value="1"/>
</dbReference>
<dbReference type="Pfam" id="PF14534">
    <property type="entry name" value="DUF4440"/>
    <property type="match status" value="1"/>
</dbReference>
<sequence>MNSFKSITGLIIATFLYTLPLHAQRSTQAIQEVTQAIEAFNQAFLTADVIFLDQHLTEEYIHSNSGSALIDKKGWLNYIKKRHTQLKSGQLKVHTYQMTELTVKVYGNSAIANGLITSSGVFRAKKFKSIIRVTQMWVKEKNVWKRAAFHDSKLSK</sequence>
<evidence type="ECO:0000313" key="2">
    <source>
        <dbReference type="EMBL" id="EAY29150.1"/>
    </source>
</evidence>
<protein>
    <recommendedName>
        <fullName evidence="1">DUF4440 domain-containing protein</fullName>
    </recommendedName>
</protein>
<dbReference type="InterPro" id="IPR032710">
    <property type="entry name" value="NTF2-like_dom_sf"/>
</dbReference>
<name>A1ZKC4_MICM2</name>
<accession>A1ZKC4</accession>